<reference evidence="1" key="1">
    <citation type="submission" date="2021-05" db="EMBL/GenBank/DDBJ databases">
        <authorList>
            <person name="Pan Q."/>
            <person name="Jouanno E."/>
            <person name="Zahm M."/>
            <person name="Klopp C."/>
            <person name="Cabau C."/>
            <person name="Louis A."/>
            <person name="Berthelot C."/>
            <person name="Parey E."/>
            <person name="Roest Crollius H."/>
            <person name="Montfort J."/>
            <person name="Robinson-Rechavi M."/>
            <person name="Bouchez O."/>
            <person name="Lampietro C."/>
            <person name="Lopez Roques C."/>
            <person name="Donnadieu C."/>
            <person name="Postlethwait J."/>
            <person name="Bobe J."/>
            <person name="Dillon D."/>
            <person name="Chandos A."/>
            <person name="von Hippel F."/>
            <person name="Guiguen Y."/>
        </authorList>
    </citation>
    <scope>NUCLEOTIDE SEQUENCE</scope>
    <source>
        <strain evidence="1">YG-Jan2019</strain>
    </source>
</reference>
<sequence>MGRLADYNLGLESPSPSSTEAGKVHVVCPLKSKSCSRCFRGKRHHHPSALSKQEPGLGTDTSDLPPAPEPQSPLAASDRPRSGNVSIETCEETRSHNEDRIINPSQPAQNSVDQGASWKNKRALS</sequence>
<organism evidence="1 2">
    <name type="scientific">Dallia pectoralis</name>
    <name type="common">Alaska blackfish</name>
    <dbReference type="NCBI Taxonomy" id="75939"/>
    <lineage>
        <taxon>Eukaryota</taxon>
        <taxon>Metazoa</taxon>
        <taxon>Chordata</taxon>
        <taxon>Craniata</taxon>
        <taxon>Vertebrata</taxon>
        <taxon>Euteleostomi</taxon>
        <taxon>Actinopterygii</taxon>
        <taxon>Neopterygii</taxon>
        <taxon>Teleostei</taxon>
        <taxon>Protacanthopterygii</taxon>
        <taxon>Esociformes</taxon>
        <taxon>Umbridae</taxon>
        <taxon>Dallia</taxon>
    </lineage>
</organism>
<keyword evidence="2" id="KW-1185">Reference proteome</keyword>
<gene>
    <name evidence="1" type="ORF">DPEC_G00228350</name>
</gene>
<comment type="caution">
    <text evidence="1">The sequence shown here is derived from an EMBL/GenBank/DDBJ whole genome shotgun (WGS) entry which is preliminary data.</text>
</comment>
<name>A0ACC2G199_DALPE</name>
<dbReference type="Proteomes" id="UP001157502">
    <property type="component" value="Chromosome 19"/>
</dbReference>
<accession>A0ACC2G199</accession>
<dbReference type="EMBL" id="CM055746">
    <property type="protein sequence ID" value="KAJ7997377.1"/>
    <property type="molecule type" value="Genomic_DNA"/>
</dbReference>
<evidence type="ECO:0000313" key="2">
    <source>
        <dbReference type="Proteomes" id="UP001157502"/>
    </source>
</evidence>
<protein>
    <submittedName>
        <fullName evidence="1">Uncharacterized protein</fullName>
    </submittedName>
</protein>
<evidence type="ECO:0000313" key="1">
    <source>
        <dbReference type="EMBL" id="KAJ7997377.1"/>
    </source>
</evidence>
<proteinExistence type="predicted"/>